<feature type="chain" id="PRO_5008399089" evidence="1">
    <location>
        <begin position="20"/>
        <end position="200"/>
    </location>
</feature>
<sequence length="200" mass="21221">MVGCLLFEFASLAFIPCCAFPMRRHQSVKFLIRVLYNNRSTSISLLELIMVGTDRSEKVFAMQRSKSGVYDPTSGYIIQLCLEDAAAIGFGFDFALADLALLASPFAELPKSGALTANDEPVLEGLIPLLCPLLGGIEGTPRIAVGSSGGRRLSSITQKTGIMLVAWCADSDEGSVGVFCDGCSGQLSLLYGAIVGQLEV</sequence>
<accession>A0A1A9V776</accession>
<keyword evidence="1" id="KW-0732">Signal</keyword>
<organism evidence="2 3">
    <name type="scientific">Glossina austeni</name>
    <name type="common">Savannah tsetse fly</name>
    <dbReference type="NCBI Taxonomy" id="7395"/>
    <lineage>
        <taxon>Eukaryota</taxon>
        <taxon>Metazoa</taxon>
        <taxon>Ecdysozoa</taxon>
        <taxon>Arthropoda</taxon>
        <taxon>Hexapoda</taxon>
        <taxon>Insecta</taxon>
        <taxon>Pterygota</taxon>
        <taxon>Neoptera</taxon>
        <taxon>Endopterygota</taxon>
        <taxon>Diptera</taxon>
        <taxon>Brachycera</taxon>
        <taxon>Muscomorpha</taxon>
        <taxon>Hippoboscoidea</taxon>
        <taxon>Glossinidae</taxon>
        <taxon>Glossina</taxon>
    </lineage>
</organism>
<proteinExistence type="predicted"/>
<evidence type="ECO:0000256" key="1">
    <source>
        <dbReference type="SAM" id="SignalP"/>
    </source>
</evidence>
<dbReference type="VEuPathDB" id="VectorBase:GAUT028147"/>
<name>A0A1A9V776_GLOAU</name>
<feature type="signal peptide" evidence="1">
    <location>
        <begin position="1"/>
        <end position="19"/>
    </location>
</feature>
<evidence type="ECO:0000313" key="2">
    <source>
        <dbReference type="EnsemblMetazoa" id="GAUT028147-PA"/>
    </source>
</evidence>
<dbReference type="Proteomes" id="UP000078200">
    <property type="component" value="Unassembled WGS sequence"/>
</dbReference>
<protein>
    <submittedName>
        <fullName evidence="2">Uncharacterized protein</fullName>
    </submittedName>
</protein>
<dbReference type="AlphaFoldDB" id="A0A1A9V776"/>
<evidence type="ECO:0000313" key="3">
    <source>
        <dbReference type="Proteomes" id="UP000078200"/>
    </source>
</evidence>
<dbReference type="EnsemblMetazoa" id="GAUT028147-RA">
    <property type="protein sequence ID" value="GAUT028147-PA"/>
    <property type="gene ID" value="GAUT028147"/>
</dbReference>
<reference evidence="2" key="1">
    <citation type="submission" date="2020-05" db="UniProtKB">
        <authorList>
            <consortium name="EnsemblMetazoa"/>
        </authorList>
    </citation>
    <scope>IDENTIFICATION</scope>
    <source>
        <strain evidence="2">TTRI</strain>
    </source>
</reference>
<keyword evidence="3" id="KW-1185">Reference proteome</keyword>